<protein>
    <submittedName>
        <fullName evidence="6">Uncharacterized protein</fullName>
    </submittedName>
</protein>
<dbReference type="Pfam" id="PF13545">
    <property type="entry name" value="HTH_Crp_2"/>
    <property type="match status" value="1"/>
</dbReference>
<dbReference type="InterPro" id="IPR036388">
    <property type="entry name" value="WH-like_DNA-bd_sf"/>
</dbReference>
<evidence type="ECO:0000313" key="6">
    <source>
        <dbReference type="EMBL" id="MPM30581.1"/>
    </source>
</evidence>
<evidence type="ECO:0000256" key="3">
    <source>
        <dbReference type="ARBA" id="ARBA00023163"/>
    </source>
</evidence>
<dbReference type="CDD" id="cd00038">
    <property type="entry name" value="CAP_ED"/>
    <property type="match status" value="1"/>
</dbReference>
<dbReference type="PROSITE" id="PS51063">
    <property type="entry name" value="HTH_CRP_2"/>
    <property type="match status" value="1"/>
</dbReference>
<reference evidence="6" key="1">
    <citation type="submission" date="2019-08" db="EMBL/GenBank/DDBJ databases">
        <authorList>
            <person name="Kucharzyk K."/>
            <person name="Murdoch R.W."/>
            <person name="Higgins S."/>
            <person name="Loffler F."/>
        </authorList>
    </citation>
    <scope>NUCLEOTIDE SEQUENCE</scope>
</reference>
<gene>
    <name evidence="6" type="ORF">SDC9_77131</name>
</gene>
<keyword evidence="3" id="KW-0804">Transcription</keyword>
<dbReference type="PROSITE" id="PS50042">
    <property type="entry name" value="CNMP_BINDING_3"/>
    <property type="match status" value="1"/>
</dbReference>
<dbReference type="Gene3D" id="1.10.10.10">
    <property type="entry name" value="Winged helix-like DNA-binding domain superfamily/Winged helix DNA-binding domain"/>
    <property type="match status" value="1"/>
</dbReference>
<organism evidence="6">
    <name type="scientific">bioreactor metagenome</name>
    <dbReference type="NCBI Taxonomy" id="1076179"/>
    <lineage>
        <taxon>unclassified sequences</taxon>
        <taxon>metagenomes</taxon>
        <taxon>ecological metagenomes</taxon>
    </lineage>
</organism>
<dbReference type="InterPro" id="IPR014710">
    <property type="entry name" value="RmlC-like_jellyroll"/>
</dbReference>
<dbReference type="InterPro" id="IPR018490">
    <property type="entry name" value="cNMP-bd_dom_sf"/>
</dbReference>
<evidence type="ECO:0000256" key="2">
    <source>
        <dbReference type="ARBA" id="ARBA00023125"/>
    </source>
</evidence>
<dbReference type="SUPFAM" id="SSF51206">
    <property type="entry name" value="cAMP-binding domain-like"/>
    <property type="match status" value="1"/>
</dbReference>
<sequence length="164" mass="18137">MEMEGDNDLILNIFSDGNLIGLAALFSNAPLPFSVAAVEDSIVCAIDKKIIEDLVINNGTFARSIIENINGCTHYHYKRLITASQKQLNGRMADALIHLSDKVFHSDNFIMSLTRKELAELAGMSMMSAVRTIKDLEQNGVIAETGGRFMIKDRVKLENLSKYG</sequence>
<dbReference type="InterPro" id="IPR036390">
    <property type="entry name" value="WH_DNA-bd_sf"/>
</dbReference>
<feature type="domain" description="HTH crp-type" evidence="5">
    <location>
        <begin position="86"/>
        <end position="155"/>
    </location>
</feature>
<keyword evidence="2" id="KW-0238">DNA-binding</keyword>
<name>A0A644YRT2_9ZZZZ</name>
<dbReference type="Pfam" id="PF00027">
    <property type="entry name" value="cNMP_binding"/>
    <property type="match status" value="1"/>
</dbReference>
<dbReference type="Gene3D" id="2.60.120.10">
    <property type="entry name" value="Jelly Rolls"/>
    <property type="match status" value="1"/>
</dbReference>
<evidence type="ECO:0000259" key="5">
    <source>
        <dbReference type="PROSITE" id="PS51063"/>
    </source>
</evidence>
<dbReference type="SMART" id="SM00419">
    <property type="entry name" value="HTH_CRP"/>
    <property type="match status" value="1"/>
</dbReference>
<dbReference type="GO" id="GO:0006355">
    <property type="term" value="P:regulation of DNA-templated transcription"/>
    <property type="evidence" value="ECO:0007669"/>
    <property type="project" value="InterPro"/>
</dbReference>
<comment type="caution">
    <text evidence="6">The sequence shown here is derived from an EMBL/GenBank/DDBJ whole genome shotgun (WGS) entry which is preliminary data.</text>
</comment>
<evidence type="ECO:0000256" key="1">
    <source>
        <dbReference type="ARBA" id="ARBA00023015"/>
    </source>
</evidence>
<dbReference type="AlphaFoldDB" id="A0A644YRT2"/>
<accession>A0A644YRT2</accession>
<dbReference type="SUPFAM" id="SSF46785">
    <property type="entry name" value="Winged helix' DNA-binding domain"/>
    <property type="match status" value="1"/>
</dbReference>
<dbReference type="EMBL" id="VSSQ01005827">
    <property type="protein sequence ID" value="MPM30581.1"/>
    <property type="molecule type" value="Genomic_DNA"/>
</dbReference>
<dbReference type="GO" id="GO:0003677">
    <property type="term" value="F:DNA binding"/>
    <property type="evidence" value="ECO:0007669"/>
    <property type="project" value="UniProtKB-KW"/>
</dbReference>
<evidence type="ECO:0000259" key="4">
    <source>
        <dbReference type="PROSITE" id="PS50042"/>
    </source>
</evidence>
<keyword evidence="1" id="KW-0805">Transcription regulation</keyword>
<dbReference type="InterPro" id="IPR000595">
    <property type="entry name" value="cNMP-bd_dom"/>
</dbReference>
<proteinExistence type="predicted"/>
<dbReference type="InterPro" id="IPR012318">
    <property type="entry name" value="HTH_CRP"/>
</dbReference>
<feature type="domain" description="Cyclic nucleotide-binding" evidence="4">
    <location>
        <begin position="1"/>
        <end position="69"/>
    </location>
</feature>